<feature type="chain" id="PRO_5004959593" evidence="2">
    <location>
        <begin position="25"/>
        <end position="199"/>
    </location>
</feature>
<name>X5MM03_9HYPH</name>
<reference evidence="4 5" key="1">
    <citation type="journal article" date="2014" name="Front. Genet.">
        <title>Genome and metabolic network of "Candidatus Phaeomarinobacter ectocarpi" Ec32, a new candidate genus of Alphaproteobacteria frequently associated with brown algae.</title>
        <authorList>
            <person name="Dittami S.M."/>
            <person name="Barbeyron T."/>
            <person name="Boyen C."/>
            <person name="Cambefort J."/>
            <person name="Collet G."/>
            <person name="Delage L."/>
            <person name="Gobet A."/>
            <person name="Groisillier A."/>
            <person name="Leblanc C."/>
            <person name="Michel G."/>
            <person name="Scornet D."/>
            <person name="Siegel A."/>
            <person name="Tapia J.E."/>
            <person name="Tonon T."/>
        </authorList>
    </citation>
    <scope>NUCLEOTIDE SEQUENCE [LARGE SCALE GENOMIC DNA]</scope>
    <source>
        <strain evidence="4 5">Ec32</strain>
    </source>
</reference>
<evidence type="ECO:0000256" key="2">
    <source>
        <dbReference type="SAM" id="SignalP"/>
    </source>
</evidence>
<proteinExistence type="predicted"/>
<feature type="signal peptide" evidence="2">
    <location>
        <begin position="1"/>
        <end position="24"/>
    </location>
</feature>
<dbReference type="InterPro" id="IPR027385">
    <property type="entry name" value="Beta-barrel_OMP"/>
</dbReference>
<dbReference type="InterPro" id="IPR011250">
    <property type="entry name" value="OMP/PagP_B-barrel"/>
</dbReference>
<dbReference type="EMBL" id="HG966617">
    <property type="protein sequence ID" value="CDO58836.1"/>
    <property type="molecule type" value="Genomic_DNA"/>
</dbReference>
<keyword evidence="5" id="KW-1185">Reference proteome</keyword>
<evidence type="ECO:0000313" key="5">
    <source>
        <dbReference type="Proteomes" id="UP000032160"/>
    </source>
</evidence>
<keyword evidence="1 2" id="KW-0732">Signal</keyword>
<dbReference type="STRING" id="1458461.BN1012_Phect622"/>
<gene>
    <name evidence="4" type="ORF">BN1012_Phect622</name>
</gene>
<protein>
    <submittedName>
        <fullName evidence="4">Outer surface protein, putative</fullName>
    </submittedName>
</protein>
<dbReference type="KEGG" id="pect:BN1012_Phect622"/>
<dbReference type="OrthoDB" id="189250at2"/>
<organism evidence="4 5">
    <name type="scientific">Candidatus Phaeomarinibacter ectocarpi</name>
    <dbReference type="NCBI Taxonomy" id="1458461"/>
    <lineage>
        <taxon>Bacteria</taxon>
        <taxon>Pseudomonadati</taxon>
        <taxon>Pseudomonadota</taxon>
        <taxon>Alphaproteobacteria</taxon>
        <taxon>Hyphomicrobiales</taxon>
        <taxon>Parvibaculaceae</taxon>
        <taxon>Candidatus Phaeomarinibacter</taxon>
    </lineage>
</organism>
<dbReference type="Proteomes" id="UP000032160">
    <property type="component" value="Chromosome I"/>
</dbReference>
<accession>X5MM03</accession>
<evidence type="ECO:0000313" key="4">
    <source>
        <dbReference type="EMBL" id="CDO58836.1"/>
    </source>
</evidence>
<evidence type="ECO:0000259" key="3">
    <source>
        <dbReference type="Pfam" id="PF13505"/>
    </source>
</evidence>
<sequence>MTKSLLAGAAFATAALLGTTAAQADDAGWYASLGGGVNWVDEVSGNGVSMDFEAGYTIVGAVGYAYADGEMGRFRAEGEISWTSNELDSATALGTTVSLGGELDQFGFMVQGLYDFLPDSGIRPYLGVGVGVVDGEVTATVAGVTLKSEGTNFAYRGLAGVGVALGDNATLDVGYRFTGVTSDENINNNAAVAQVRFNF</sequence>
<dbReference type="AlphaFoldDB" id="X5MM03"/>
<dbReference type="RefSeq" id="WP_043949685.1">
    <property type="nucleotide sequence ID" value="NZ_HG966617.1"/>
</dbReference>
<dbReference type="SUPFAM" id="SSF56925">
    <property type="entry name" value="OMPA-like"/>
    <property type="match status" value="1"/>
</dbReference>
<dbReference type="Gene3D" id="2.40.160.20">
    <property type="match status" value="1"/>
</dbReference>
<dbReference type="HOGENOM" id="CLU_1370015_0_0_5"/>
<evidence type="ECO:0000256" key="1">
    <source>
        <dbReference type="ARBA" id="ARBA00022729"/>
    </source>
</evidence>
<dbReference type="Pfam" id="PF13505">
    <property type="entry name" value="OMP_b-brl"/>
    <property type="match status" value="1"/>
</dbReference>
<feature type="domain" description="Outer membrane protein beta-barrel" evidence="3">
    <location>
        <begin position="11"/>
        <end position="199"/>
    </location>
</feature>